<evidence type="ECO:0000313" key="5">
    <source>
        <dbReference type="EMBL" id="RKD32737.1"/>
    </source>
</evidence>
<comment type="similarity">
    <text evidence="1">Belongs to the carbohydrate kinase PfkB family.</text>
</comment>
<accession>A0A419T5A0</accession>
<organism evidence="5 6">
    <name type="scientific">Thermohalobacter berrensis</name>
    <dbReference type="NCBI Taxonomy" id="99594"/>
    <lineage>
        <taxon>Bacteria</taxon>
        <taxon>Bacillati</taxon>
        <taxon>Bacillota</taxon>
        <taxon>Tissierellia</taxon>
        <taxon>Tissierellales</taxon>
        <taxon>Thermohalobacteraceae</taxon>
        <taxon>Thermohalobacter</taxon>
    </lineage>
</organism>
<dbReference type="SUPFAM" id="SSF53613">
    <property type="entry name" value="Ribokinase-like"/>
    <property type="match status" value="1"/>
</dbReference>
<dbReference type="RefSeq" id="WP_120168252.1">
    <property type="nucleotide sequence ID" value="NZ_MCIB01000009.1"/>
</dbReference>
<dbReference type="Gene3D" id="3.40.1620.20">
    <property type="match status" value="1"/>
</dbReference>
<proteinExistence type="inferred from homology"/>
<dbReference type="InterPro" id="IPR002139">
    <property type="entry name" value="Ribo/fructo_kinase"/>
</dbReference>
<evidence type="ECO:0000256" key="2">
    <source>
        <dbReference type="ARBA" id="ARBA00022679"/>
    </source>
</evidence>
<name>A0A419T5A0_9FIRM</name>
<dbReference type="InterPro" id="IPR011611">
    <property type="entry name" value="PfkB_dom"/>
</dbReference>
<gene>
    <name evidence="5" type="ORF">BET03_10405</name>
</gene>
<dbReference type="PANTHER" id="PTHR43085">
    <property type="entry name" value="HEXOKINASE FAMILY MEMBER"/>
    <property type="match status" value="1"/>
</dbReference>
<dbReference type="GO" id="GO:0016301">
    <property type="term" value="F:kinase activity"/>
    <property type="evidence" value="ECO:0007669"/>
    <property type="project" value="UniProtKB-KW"/>
</dbReference>
<feature type="domain" description="Carbohydrate kinase PfkB" evidence="4">
    <location>
        <begin position="16"/>
        <end position="307"/>
    </location>
</feature>
<keyword evidence="6" id="KW-1185">Reference proteome</keyword>
<evidence type="ECO:0000256" key="3">
    <source>
        <dbReference type="ARBA" id="ARBA00022777"/>
    </source>
</evidence>
<dbReference type="Gene3D" id="3.40.1190.30">
    <property type="match status" value="1"/>
</dbReference>
<evidence type="ECO:0000259" key="4">
    <source>
        <dbReference type="Pfam" id="PF00294"/>
    </source>
</evidence>
<dbReference type="InterPro" id="IPR029056">
    <property type="entry name" value="Ribokinase-like"/>
</dbReference>
<dbReference type="Pfam" id="PF00294">
    <property type="entry name" value="PfkB"/>
    <property type="match status" value="1"/>
</dbReference>
<dbReference type="AlphaFoldDB" id="A0A419T5A0"/>
<sequence length="319" mass="35533">MFRLDNNMKIPEGNIDVVTIGELLIDMISHDYDDDFKFSSFHKYFGGSPGNLAINLKRLGRESAVISNIGNDSFGKFIINTLKENTVNVDGITIDDEHNTSIVVVSKSKKSPSFIAYRDADKNLKLNDKLISLIKDSKIVHFTSWPISYEPARKTTLELIKYAKDNGKIISFDPNYRKVLWEKGHNGVDFIKELLKDVDMVKPSEDDAFHIFGSDTPEGYINKFLEFGVKLVMLTLGEDGVIVSNGEETIRIPTLATKVVDTTGAGDAFWSGFYAGILKGKTIRKAALLGSAVSACKLKEVGAVVKLPRVEEIEKKYRI</sequence>
<evidence type="ECO:0000256" key="1">
    <source>
        <dbReference type="ARBA" id="ARBA00010688"/>
    </source>
</evidence>
<dbReference type="Gene3D" id="6.10.140.490">
    <property type="match status" value="1"/>
</dbReference>
<dbReference type="InterPro" id="IPR050306">
    <property type="entry name" value="PfkB_Carbo_kinase"/>
</dbReference>
<dbReference type="EMBL" id="MCIB01000009">
    <property type="protein sequence ID" value="RKD32737.1"/>
    <property type="molecule type" value="Genomic_DNA"/>
</dbReference>
<protein>
    <submittedName>
        <fullName evidence="5">Fructokinase</fullName>
    </submittedName>
</protein>
<dbReference type="PRINTS" id="PR00990">
    <property type="entry name" value="RIBOKINASE"/>
</dbReference>
<dbReference type="OrthoDB" id="9813569at2"/>
<keyword evidence="3 5" id="KW-0418">Kinase</keyword>
<reference evidence="5 6" key="1">
    <citation type="submission" date="2016-08" db="EMBL/GenBank/DDBJ databases">
        <title>Novel Firmicutes and Novel Genomes.</title>
        <authorList>
            <person name="Poppleton D.I."/>
            <person name="Gribaldo S."/>
        </authorList>
    </citation>
    <scope>NUCLEOTIDE SEQUENCE [LARGE SCALE GENOMIC DNA]</scope>
    <source>
        <strain evidence="5 6">CTT3</strain>
    </source>
</reference>
<keyword evidence="2" id="KW-0808">Transferase</keyword>
<dbReference type="CDD" id="cd01167">
    <property type="entry name" value="bac_FRK"/>
    <property type="match status" value="1"/>
</dbReference>
<evidence type="ECO:0000313" key="6">
    <source>
        <dbReference type="Proteomes" id="UP000284177"/>
    </source>
</evidence>
<dbReference type="Proteomes" id="UP000284177">
    <property type="component" value="Unassembled WGS sequence"/>
</dbReference>
<dbReference type="PANTHER" id="PTHR43085:SF57">
    <property type="entry name" value="CARBOHYDRATE KINASE PFKB DOMAIN-CONTAINING PROTEIN"/>
    <property type="match status" value="1"/>
</dbReference>
<comment type="caution">
    <text evidence="5">The sequence shown here is derived from an EMBL/GenBank/DDBJ whole genome shotgun (WGS) entry which is preliminary data.</text>
</comment>